<dbReference type="InterPro" id="IPR051788">
    <property type="entry name" value="MFS_Transporter"/>
</dbReference>
<evidence type="ECO:0000256" key="3">
    <source>
        <dbReference type="ARBA" id="ARBA00022448"/>
    </source>
</evidence>
<dbReference type="InterPro" id="IPR011701">
    <property type="entry name" value="MFS"/>
</dbReference>
<name>A0A644YIM1_9ZZZZ</name>
<keyword evidence="4 7" id="KW-0812">Transmembrane</keyword>
<dbReference type="SUPFAM" id="SSF103473">
    <property type="entry name" value="MFS general substrate transporter"/>
    <property type="match status" value="1"/>
</dbReference>
<evidence type="ECO:0000256" key="4">
    <source>
        <dbReference type="ARBA" id="ARBA00022692"/>
    </source>
</evidence>
<dbReference type="GO" id="GO:0022857">
    <property type="term" value="F:transmembrane transporter activity"/>
    <property type="evidence" value="ECO:0007669"/>
    <property type="project" value="InterPro"/>
</dbReference>
<proteinExistence type="inferred from homology"/>
<feature type="transmembrane region" description="Helical" evidence="7">
    <location>
        <begin position="35"/>
        <end position="57"/>
    </location>
</feature>
<comment type="subcellular location">
    <subcellularLocation>
        <location evidence="1">Endomembrane system</location>
        <topology evidence="1">Multi-pass membrane protein</topology>
    </subcellularLocation>
</comment>
<reference evidence="8" key="1">
    <citation type="submission" date="2019-08" db="EMBL/GenBank/DDBJ databases">
        <authorList>
            <person name="Kucharzyk K."/>
            <person name="Murdoch R.W."/>
            <person name="Higgins S."/>
            <person name="Loffler F."/>
        </authorList>
    </citation>
    <scope>NUCLEOTIDE SEQUENCE</scope>
</reference>
<feature type="transmembrane region" description="Helical" evidence="7">
    <location>
        <begin position="90"/>
        <end position="108"/>
    </location>
</feature>
<feature type="transmembrane region" description="Helical" evidence="7">
    <location>
        <begin position="153"/>
        <end position="174"/>
    </location>
</feature>
<sequence length="382" mass="41092">MGTRILLFVMVVALAFAGSLFGGLGEEIQIACSISLAQMGLLMSLSQVGSFVSFLTLPLLARKLNAYSLLIIGILASSATLLGMGLSRNALIFGLFFLLNALGGYLYGTSNIMVLINVDRVHMKTNIPLMHLTFSIASIFSGYYIAFLKQHTWYHGYLQMSLVYLVMGALFILVKPDGIEGWEQRKNQKLSDSFSLLKHRAFVKYLLFLILANAVEYCNVVYPLLAVTQLHGAGAKEVGLAIITLHSGSTLSRLAAIPLLKKGYSPHRILLALCLVGMLGLSGFFLAPNLVWAYLSLALMGLGMGGVNPVSQVLEISCWPSDLLQLANIRSMGSTIGRIGMPLLMGLVINIASLSASFLLLALSLGVAALFLLASKAEPTPC</sequence>
<dbReference type="Pfam" id="PF07690">
    <property type="entry name" value="MFS_1"/>
    <property type="match status" value="1"/>
</dbReference>
<feature type="transmembrane region" description="Helical" evidence="7">
    <location>
        <begin position="129"/>
        <end position="147"/>
    </location>
</feature>
<keyword evidence="3" id="KW-0813">Transport</keyword>
<feature type="transmembrane region" description="Helical" evidence="7">
    <location>
        <begin position="64"/>
        <end position="84"/>
    </location>
</feature>
<evidence type="ECO:0000256" key="5">
    <source>
        <dbReference type="ARBA" id="ARBA00022989"/>
    </source>
</evidence>
<dbReference type="AlphaFoldDB" id="A0A644YIM1"/>
<comment type="caution">
    <text evidence="8">The sequence shown here is derived from an EMBL/GenBank/DDBJ whole genome shotgun (WGS) entry which is preliminary data.</text>
</comment>
<dbReference type="PANTHER" id="PTHR23514:SF3">
    <property type="entry name" value="BYPASS OF STOP CODON PROTEIN 6"/>
    <property type="match status" value="1"/>
</dbReference>
<comment type="similarity">
    <text evidence="2">Belongs to the major facilitator superfamily.</text>
</comment>
<evidence type="ECO:0000256" key="1">
    <source>
        <dbReference type="ARBA" id="ARBA00004127"/>
    </source>
</evidence>
<dbReference type="EMBL" id="VSSQ01005254">
    <property type="protein sequence ID" value="MPM28435.1"/>
    <property type="molecule type" value="Genomic_DNA"/>
</dbReference>
<dbReference type="GO" id="GO:0012505">
    <property type="term" value="C:endomembrane system"/>
    <property type="evidence" value="ECO:0007669"/>
    <property type="project" value="UniProtKB-SubCell"/>
</dbReference>
<evidence type="ECO:0000256" key="2">
    <source>
        <dbReference type="ARBA" id="ARBA00008335"/>
    </source>
</evidence>
<dbReference type="InterPro" id="IPR036259">
    <property type="entry name" value="MFS_trans_sf"/>
</dbReference>
<dbReference type="GO" id="GO:0016020">
    <property type="term" value="C:membrane"/>
    <property type="evidence" value="ECO:0007669"/>
    <property type="project" value="TreeGrafter"/>
</dbReference>
<protein>
    <recommendedName>
        <fullName evidence="9">Major facilitator superfamily (MFS) profile domain-containing protein</fullName>
    </recommendedName>
</protein>
<evidence type="ECO:0000256" key="6">
    <source>
        <dbReference type="ARBA" id="ARBA00023136"/>
    </source>
</evidence>
<feature type="transmembrane region" description="Helical" evidence="7">
    <location>
        <begin position="347"/>
        <end position="374"/>
    </location>
</feature>
<keyword evidence="6 7" id="KW-0472">Membrane</keyword>
<feature type="transmembrane region" description="Helical" evidence="7">
    <location>
        <begin position="205"/>
        <end position="226"/>
    </location>
</feature>
<keyword evidence="5 7" id="KW-1133">Transmembrane helix</keyword>
<evidence type="ECO:0008006" key="9">
    <source>
        <dbReference type="Google" id="ProtNLM"/>
    </source>
</evidence>
<organism evidence="8">
    <name type="scientific">bioreactor metagenome</name>
    <dbReference type="NCBI Taxonomy" id="1076179"/>
    <lineage>
        <taxon>unclassified sequences</taxon>
        <taxon>metagenomes</taxon>
        <taxon>ecological metagenomes</taxon>
    </lineage>
</organism>
<evidence type="ECO:0000313" key="8">
    <source>
        <dbReference type="EMBL" id="MPM28435.1"/>
    </source>
</evidence>
<feature type="transmembrane region" description="Helical" evidence="7">
    <location>
        <begin position="269"/>
        <end position="295"/>
    </location>
</feature>
<accession>A0A644YIM1</accession>
<feature type="transmembrane region" description="Helical" evidence="7">
    <location>
        <begin position="238"/>
        <end position="257"/>
    </location>
</feature>
<gene>
    <name evidence="8" type="ORF">SDC9_74961</name>
</gene>
<dbReference type="Gene3D" id="1.20.1250.20">
    <property type="entry name" value="MFS general substrate transporter like domains"/>
    <property type="match status" value="1"/>
</dbReference>
<dbReference type="PANTHER" id="PTHR23514">
    <property type="entry name" value="BYPASS OF STOP CODON PROTEIN 6"/>
    <property type="match status" value="1"/>
</dbReference>
<evidence type="ECO:0000256" key="7">
    <source>
        <dbReference type="SAM" id="Phobius"/>
    </source>
</evidence>